<comment type="subcellular location">
    <subcellularLocation>
        <location evidence="1">Cell membrane</location>
        <topology evidence="1">Multi-pass membrane protein</topology>
    </subcellularLocation>
</comment>
<dbReference type="InterPro" id="IPR004117">
    <property type="entry name" value="7tm6_olfct_rcpt"/>
</dbReference>
<keyword evidence="3" id="KW-0716">Sensory transduction</keyword>
<dbReference type="PANTHER" id="PTHR21137:SF35">
    <property type="entry name" value="ODORANT RECEPTOR 19A-RELATED"/>
    <property type="match status" value="1"/>
</dbReference>
<proteinExistence type="predicted"/>
<keyword evidence="4" id="KW-0812">Transmembrane</keyword>
<evidence type="ECO:0000313" key="11">
    <source>
        <dbReference type="Proteomes" id="UP000655588"/>
    </source>
</evidence>
<evidence type="ECO:0000256" key="8">
    <source>
        <dbReference type="ARBA" id="ARBA00023170"/>
    </source>
</evidence>
<evidence type="ECO:0000256" key="6">
    <source>
        <dbReference type="ARBA" id="ARBA00022989"/>
    </source>
</evidence>
<keyword evidence="7" id="KW-0472">Membrane</keyword>
<keyword evidence="6" id="KW-1133">Transmembrane helix</keyword>
<organism evidence="10 11">
    <name type="scientific">Frieseomelitta varia</name>
    <dbReference type="NCBI Taxonomy" id="561572"/>
    <lineage>
        <taxon>Eukaryota</taxon>
        <taxon>Metazoa</taxon>
        <taxon>Ecdysozoa</taxon>
        <taxon>Arthropoda</taxon>
        <taxon>Hexapoda</taxon>
        <taxon>Insecta</taxon>
        <taxon>Pterygota</taxon>
        <taxon>Neoptera</taxon>
        <taxon>Endopterygota</taxon>
        <taxon>Hymenoptera</taxon>
        <taxon>Apocrita</taxon>
        <taxon>Aculeata</taxon>
        <taxon>Apoidea</taxon>
        <taxon>Anthophila</taxon>
        <taxon>Apidae</taxon>
        <taxon>Frieseomelitta</taxon>
    </lineage>
</organism>
<evidence type="ECO:0000256" key="1">
    <source>
        <dbReference type="ARBA" id="ARBA00004651"/>
    </source>
</evidence>
<gene>
    <name evidence="10" type="ORF">E2986_09621</name>
</gene>
<evidence type="ECO:0000256" key="4">
    <source>
        <dbReference type="ARBA" id="ARBA00022692"/>
    </source>
</evidence>
<keyword evidence="8" id="KW-0675">Receptor</keyword>
<accession>A0A833RKN1</accession>
<evidence type="ECO:0000313" key="10">
    <source>
        <dbReference type="EMBL" id="KAF3419836.1"/>
    </source>
</evidence>
<name>A0A833RKN1_9HYME</name>
<sequence>MKIVTNFYHKYRYQVQKAISNLNHCTDKAISQNYIYKKFRNCVLMHKEAIRFFNLLDKSSQRSYLLQVGLSMLSISTTAVKTALNFNKPQEAVRSAVFCGANQFHLLLLSLPGQVLLDSCANLSDNIYISAWYKTPIKIQKLLYMMHMRCKKLCSLSAGGLYEMNIENFGICLPLDLSFVHQK</sequence>
<evidence type="ECO:0000256" key="9">
    <source>
        <dbReference type="ARBA" id="ARBA00023224"/>
    </source>
</evidence>
<dbReference type="GO" id="GO:0007165">
    <property type="term" value="P:signal transduction"/>
    <property type="evidence" value="ECO:0007669"/>
    <property type="project" value="UniProtKB-KW"/>
</dbReference>
<dbReference type="GO" id="GO:0005549">
    <property type="term" value="F:odorant binding"/>
    <property type="evidence" value="ECO:0007669"/>
    <property type="project" value="InterPro"/>
</dbReference>
<dbReference type="GO" id="GO:0005886">
    <property type="term" value="C:plasma membrane"/>
    <property type="evidence" value="ECO:0007669"/>
    <property type="project" value="UniProtKB-SubCell"/>
</dbReference>
<dbReference type="Pfam" id="PF02949">
    <property type="entry name" value="7tm_6"/>
    <property type="match status" value="1"/>
</dbReference>
<protein>
    <submittedName>
        <fullName evidence="10">Uncharacterized protein</fullName>
    </submittedName>
</protein>
<keyword evidence="11" id="KW-1185">Reference proteome</keyword>
<evidence type="ECO:0000256" key="5">
    <source>
        <dbReference type="ARBA" id="ARBA00022725"/>
    </source>
</evidence>
<keyword evidence="9" id="KW-0807">Transducer</keyword>
<dbReference type="GO" id="GO:0004984">
    <property type="term" value="F:olfactory receptor activity"/>
    <property type="evidence" value="ECO:0007669"/>
    <property type="project" value="InterPro"/>
</dbReference>
<dbReference type="AlphaFoldDB" id="A0A833RKN1"/>
<dbReference type="PANTHER" id="PTHR21137">
    <property type="entry name" value="ODORANT RECEPTOR"/>
    <property type="match status" value="1"/>
</dbReference>
<reference evidence="10" key="1">
    <citation type="submission" date="2019-11" db="EMBL/GenBank/DDBJ databases">
        <title>The nuclear and mitochondrial genomes of Frieseomelitta varia - a highly eusocial stingless bee (Meliponini) with a permanently sterile worker caste.</title>
        <authorList>
            <person name="Freitas F.C.P."/>
            <person name="Lourenco A.P."/>
            <person name="Nunes F.M.F."/>
            <person name="Paschoal A.R."/>
            <person name="Abreu F.C.P."/>
            <person name="Barbin F.O."/>
            <person name="Bataglia L."/>
            <person name="Cardoso-Junior C.A.M."/>
            <person name="Cervoni M.S."/>
            <person name="Silva S.R."/>
            <person name="Dalarmi F."/>
            <person name="Del Lama M.A."/>
            <person name="Depintor T.S."/>
            <person name="Ferreira K.M."/>
            <person name="Goria P.S."/>
            <person name="Jaskot M.C."/>
            <person name="Lago D.C."/>
            <person name="Luna-Lucena D."/>
            <person name="Moda L.M."/>
            <person name="Nascimento L."/>
            <person name="Pedrino M."/>
            <person name="Rabico F.O."/>
            <person name="Sanches F.C."/>
            <person name="Santos D.E."/>
            <person name="Santos C.G."/>
            <person name="Vieira J."/>
            <person name="Lopes T.F."/>
            <person name="Barchuk A.R."/>
            <person name="Hartfelder K."/>
            <person name="Simoes Z.L.P."/>
            <person name="Bitondi M.M.G."/>
            <person name="Pinheiro D.G."/>
        </authorList>
    </citation>
    <scope>NUCLEOTIDE SEQUENCE</scope>
    <source>
        <strain evidence="10">USP_RPSP 00005682</strain>
        <tissue evidence="10">Whole individual</tissue>
    </source>
</reference>
<dbReference type="EMBL" id="WNWW01001109">
    <property type="protein sequence ID" value="KAF3419836.1"/>
    <property type="molecule type" value="Genomic_DNA"/>
</dbReference>
<evidence type="ECO:0000256" key="3">
    <source>
        <dbReference type="ARBA" id="ARBA00022606"/>
    </source>
</evidence>
<keyword evidence="5" id="KW-0552">Olfaction</keyword>
<evidence type="ECO:0000256" key="7">
    <source>
        <dbReference type="ARBA" id="ARBA00023136"/>
    </source>
</evidence>
<keyword evidence="2" id="KW-1003">Cell membrane</keyword>
<comment type="caution">
    <text evidence="10">The sequence shown here is derived from an EMBL/GenBank/DDBJ whole genome shotgun (WGS) entry which is preliminary data.</text>
</comment>
<dbReference type="Proteomes" id="UP000655588">
    <property type="component" value="Unassembled WGS sequence"/>
</dbReference>
<evidence type="ECO:0000256" key="2">
    <source>
        <dbReference type="ARBA" id="ARBA00022475"/>
    </source>
</evidence>